<dbReference type="InterPro" id="IPR027417">
    <property type="entry name" value="P-loop_NTPase"/>
</dbReference>
<organism evidence="1 2">
    <name type="scientific">Porites evermanni</name>
    <dbReference type="NCBI Taxonomy" id="104178"/>
    <lineage>
        <taxon>Eukaryota</taxon>
        <taxon>Metazoa</taxon>
        <taxon>Cnidaria</taxon>
        <taxon>Anthozoa</taxon>
        <taxon>Hexacorallia</taxon>
        <taxon>Scleractinia</taxon>
        <taxon>Fungiina</taxon>
        <taxon>Poritidae</taxon>
        <taxon>Porites</taxon>
    </lineage>
</organism>
<comment type="caution">
    <text evidence="1">The sequence shown here is derived from an EMBL/GenBank/DDBJ whole genome shotgun (WGS) entry which is preliminary data.</text>
</comment>
<dbReference type="Proteomes" id="UP001159427">
    <property type="component" value="Unassembled WGS sequence"/>
</dbReference>
<dbReference type="Gene3D" id="3.40.50.300">
    <property type="entry name" value="P-loop containing nucleotide triphosphate hydrolases"/>
    <property type="match status" value="1"/>
</dbReference>
<name>A0ABN8M3U2_9CNID</name>
<dbReference type="EMBL" id="CALNXI010000181">
    <property type="protein sequence ID" value="CAH3021391.1"/>
    <property type="molecule type" value="Genomic_DNA"/>
</dbReference>
<evidence type="ECO:0000313" key="1">
    <source>
        <dbReference type="EMBL" id="CAH3021391.1"/>
    </source>
</evidence>
<proteinExistence type="predicted"/>
<keyword evidence="2" id="KW-1185">Reference proteome</keyword>
<gene>
    <name evidence="1" type="ORF">PEVE_00011279</name>
</gene>
<evidence type="ECO:0000313" key="2">
    <source>
        <dbReference type="Proteomes" id="UP001159427"/>
    </source>
</evidence>
<dbReference type="Pfam" id="PF00071">
    <property type="entry name" value="Ras"/>
    <property type="match status" value="1"/>
</dbReference>
<accession>A0ABN8M3U2</accession>
<sequence>MRTIESFEDYVEPIQEAIDDLLLPTIFGQTEPLPSDLRQLLTLTPAQGGLGEPDLRFEAPQQFAASTSITAPHVDSITTQSMVMVGGENSTEELRRQHQALKTASVKLRMEIIDSTLPSDLLRSVNQSRDKGASSWLTGVPLVDQGFVLNKQELRDSLRLRYKMPLSDLPSKRVCGEKYTVCHALSCKKGGFVAQRRDGVRKILTSLIGELAKEHGAQFFEVSAEKNINIEEAFYNLAEKILEKKLSTDNEETSQNIRVSDTEEKKGRCF</sequence>
<dbReference type="InterPro" id="IPR001806">
    <property type="entry name" value="Small_GTPase"/>
</dbReference>
<reference evidence="1 2" key="1">
    <citation type="submission" date="2022-05" db="EMBL/GenBank/DDBJ databases">
        <authorList>
            <consortium name="Genoscope - CEA"/>
            <person name="William W."/>
        </authorList>
    </citation>
    <scope>NUCLEOTIDE SEQUENCE [LARGE SCALE GENOMIC DNA]</scope>
</reference>
<dbReference type="SUPFAM" id="SSF52540">
    <property type="entry name" value="P-loop containing nucleoside triphosphate hydrolases"/>
    <property type="match status" value="1"/>
</dbReference>
<protein>
    <submittedName>
        <fullName evidence="1">Uncharacterized protein</fullName>
    </submittedName>
</protein>